<evidence type="ECO:0000259" key="1">
    <source>
        <dbReference type="Pfam" id="PF04296"/>
    </source>
</evidence>
<protein>
    <submittedName>
        <fullName evidence="2">YlxR family protein</fullName>
    </submittedName>
</protein>
<dbReference type="Gene3D" id="3.30.1230.10">
    <property type="entry name" value="YlxR-like"/>
    <property type="match status" value="1"/>
</dbReference>
<accession>A0A412G3X7</accession>
<keyword evidence="3" id="KW-1185">Reference proteome</keyword>
<dbReference type="CDD" id="cd00279">
    <property type="entry name" value="YlxR"/>
    <property type="match status" value="1"/>
</dbReference>
<gene>
    <name evidence="2" type="ORF">DWY25_05380</name>
</gene>
<sequence length="85" mass="9637">MKKIPMRKCVATQEQCPKKELLRIVKTPQGTVEVDLTGKLNGRGAYLKRDAAALELAIKRQSLKRALECEIPEEVYDKIREVLGE</sequence>
<dbReference type="Proteomes" id="UP000284178">
    <property type="component" value="Unassembled WGS sequence"/>
</dbReference>
<dbReference type="NCBIfam" id="NF047356">
    <property type="entry name" value="RNA_bind_RnpM"/>
    <property type="match status" value="1"/>
</dbReference>
<dbReference type="PANTHER" id="PTHR34215">
    <property type="entry name" value="BLL0784 PROTEIN"/>
    <property type="match status" value="1"/>
</dbReference>
<feature type="domain" description="YlxR" evidence="1">
    <location>
        <begin position="7"/>
        <end position="80"/>
    </location>
</feature>
<dbReference type="EMBL" id="QRUP01000005">
    <property type="protein sequence ID" value="RGR75210.1"/>
    <property type="molecule type" value="Genomic_DNA"/>
</dbReference>
<dbReference type="AlphaFoldDB" id="A0A412G3X7"/>
<dbReference type="InterPro" id="IPR007393">
    <property type="entry name" value="YlxR_dom"/>
</dbReference>
<reference evidence="2 3" key="1">
    <citation type="submission" date="2018-08" db="EMBL/GenBank/DDBJ databases">
        <title>A genome reference for cultivated species of the human gut microbiota.</title>
        <authorList>
            <person name="Zou Y."/>
            <person name="Xue W."/>
            <person name="Luo G."/>
        </authorList>
    </citation>
    <scope>NUCLEOTIDE SEQUENCE [LARGE SCALE GENOMIC DNA]</scope>
    <source>
        <strain evidence="2 3">AF24-29</strain>
    </source>
</reference>
<evidence type="ECO:0000313" key="2">
    <source>
        <dbReference type="EMBL" id="RGR75210.1"/>
    </source>
</evidence>
<dbReference type="InterPro" id="IPR037465">
    <property type="entry name" value="YlxR"/>
</dbReference>
<dbReference type="Pfam" id="PF04296">
    <property type="entry name" value="YlxR"/>
    <property type="match status" value="1"/>
</dbReference>
<dbReference type="InterPro" id="IPR035931">
    <property type="entry name" value="YlxR-like_sf"/>
</dbReference>
<name>A0A412G3X7_9FIRM</name>
<dbReference type="GeneID" id="83014836"/>
<comment type="caution">
    <text evidence="2">The sequence shown here is derived from an EMBL/GenBank/DDBJ whole genome shotgun (WGS) entry which is preliminary data.</text>
</comment>
<dbReference type="PANTHER" id="PTHR34215:SF1">
    <property type="entry name" value="YLXR DOMAIN-CONTAINING PROTEIN"/>
    <property type="match status" value="1"/>
</dbReference>
<dbReference type="SUPFAM" id="SSF64376">
    <property type="entry name" value="YlxR-like"/>
    <property type="match status" value="1"/>
</dbReference>
<dbReference type="RefSeq" id="WP_006059090.1">
    <property type="nucleotide sequence ID" value="NZ_CABJCV010000005.1"/>
</dbReference>
<proteinExistence type="predicted"/>
<organism evidence="2 3">
    <name type="scientific">Holdemania filiformis</name>
    <dbReference type="NCBI Taxonomy" id="61171"/>
    <lineage>
        <taxon>Bacteria</taxon>
        <taxon>Bacillati</taxon>
        <taxon>Bacillota</taxon>
        <taxon>Erysipelotrichia</taxon>
        <taxon>Erysipelotrichales</taxon>
        <taxon>Erysipelotrichaceae</taxon>
        <taxon>Holdemania</taxon>
    </lineage>
</organism>
<evidence type="ECO:0000313" key="3">
    <source>
        <dbReference type="Proteomes" id="UP000284178"/>
    </source>
</evidence>